<name>A0A1M7YQ60_9VIBR</name>
<evidence type="ECO:0008006" key="4">
    <source>
        <dbReference type="Google" id="ProtNLM"/>
    </source>
</evidence>
<evidence type="ECO:0000313" key="3">
    <source>
        <dbReference type="Proteomes" id="UP000184600"/>
    </source>
</evidence>
<accession>A0A1M7YQ60</accession>
<dbReference type="OrthoDB" id="9833908at2"/>
<dbReference type="RefSeq" id="WP_073579686.1">
    <property type="nucleotide sequence ID" value="NZ_AP024897.1"/>
</dbReference>
<dbReference type="EMBL" id="FRFG01000008">
    <property type="protein sequence ID" value="SHO54772.1"/>
    <property type="molecule type" value="Genomic_DNA"/>
</dbReference>
<dbReference type="Proteomes" id="UP000184600">
    <property type="component" value="Unassembled WGS sequence"/>
</dbReference>
<evidence type="ECO:0000313" key="2">
    <source>
        <dbReference type="EMBL" id="SHO54772.1"/>
    </source>
</evidence>
<keyword evidence="3" id="KW-1185">Reference proteome</keyword>
<gene>
    <name evidence="2" type="ORF">VQ7734_00490</name>
</gene>
<evidence type="ECO:0000256" key="1">
    <source>
        <dbReference type="SAM" id="Phobius"/>
    </source>
</evidence>
<proteinExistence type="predicted"/>
<reference evidence="3" key="1">
    <citation type="submission" date="2016-12" db="EMBL/GenBank/DDBJ databases">
        <authorList>
            <person name="Rodrigo-Torres L."/>
            <person name="Arahal R.D."/>
            <person name="Lucena T."/>
        </authorList>
    </citation>
    <scope>NUCLEOTIDE SEQUENCE [LARGE SCALE GENOMIC DNA]</scope>
</reference>
<protein>
    <recommendedName>
        <fullName evidence="4">Pilus assembly protein, PilO</fullName>
    </recommendedName>
</protein>
<keyword evidence="1" id="KW-0812">Transmembrane</keyword>
<keyword evidence="1" id="KW-0472">Membrane</keyword>
<keyword evidence="1" id="KW-1133">Transmembrane helix</keyword>
<sequence length="197" mass="23312">MREKINLKHPWDLFLHFSTQKQIVIFMLLTMICSGFSFIALWQPLFRKVKLEQTHQRELMAQVQSLQLKLGKYQTMQARWHSSEVKLSRESALLAHETEEKIMPWLNIEAEKREIQLHRLAWLVADGQSNRIVSQGIEIDMTGSYSAIRSLLKLMIHHPPFVLFRQMNWTKSEQGEGLVRMTGKAWFYRQCKENPCE</sequence>
<dbReference type="STRING" id="1117707.VQ7734_00490"/>
<feature type="transmembrane region" description="Helical" evidence="1">
    <location>
        <begin position="23"/>
        <end position="42"/>
    </location>
</feature>
<organism evidence="2 3">
    <name type="scientific">Vibrio quintilis</name>
    <dbReference type="NCBI Taxonomy" id="1117707"/>
    <lineage>
        <taxon>Bacteria</taxon>
        <taxon>Pseudomonadati</taxon>
        <taxon>Pseudomonadota</taxon>
        <taxon>Gammaproteobacteria</taxon>
        <taxon>Vibrionales</taxon>
        <taxon>Vibrionaceae</taxon>
        <taxon>Vibrio</taxon>
    </lineage>
</organism>
<dbReference type="AlphaFoldDB" id="A0A1M7YQ60"/>